<sequence>MAGMICGLFYLLLHRRAGNRLGMPRDGRDRPYNEHRW</sequence>
<evidence type="ECO:0000313" key="1">
    <source>
        <dbReference type="EMBL" id="AND69241.1"/>
    </source>
</evidence>
<dbReference type="Proteomes" id="UP000077255">
    <property type="component" value="Chromosome"/>
</dbReference>
<protein>
    <submittedName>
        <fullName evidence="1">Uncharacterized protein</fullName>
    </submittedName>
</protein>
<name>A0A160N0D7_9GAMM</name>
<keyword evidence="2" id="KW-1185">Reference proteome</keyword>
<dbReference type="AlphaFoldDB" id="A0A160N0D7"/>
<reference evidence="1 2" key="1">
    <citation type="submission" date="2016-02" db="EMBL/GenBank/DDBJ databases">
        <title>Complete genome sequencing and analysis of ATSB10, Dyella thiooxydans isolated from rhizosphere soil of sunflower (Helianthus annuus L.).</title>
        <authorList>
            <person name="Lee Y."/>
            <person name="Hwangbo K."/>
            <person name="Chung H."/>
            <person name="Yoo J."/>
            <person name="Kim K.Y."/>
            <person name="Sa T.M."/>
            <person name="Um Y."/>
            <person name="Madhaiyan M."/>
        </authorList>
    </citation>
    <scope>NUCLEOTIDE SEQUENCE [LARGE SCALE GENOMIC DNA]</scope>
    <source>
        <strain evidence="1 2">ATSB10</strain>
    </source>
</reference>
<dbReference type="KEGG" id="dtx:ATSB10_17870"/>
<dbReference type="STRING" id="445710.ATSB10_17870"/>
<gene>
    <name evidence="1" type="ORF">ATSB10_17870</name>
</gene>
<dbReference type="PATRIC" id="fig|445710.3.peg.1784"/>
<dbReference type="EMBL" id="CP014841">
    <property type="protein sequence ID" value="AND69241.1"/>
    <property type="molecule type" value="Genomic_DNA"/>
</dbReference>
<proteinExistence type="predicted"/>
<accession>A0A160N0D7</accession>
<evidence type="ECO:0000313" key="2">
    <source>
        <dbReference type="Proteomes" id="UP000077255"/>
    </source>
</evidence>
<organism evidence="1 2">
    <name type="scientific">Dyella thiooxydans</name>
    <dbReference type="NCBI Taxonomy" id="445710"/>
    <lineage>
        <taxon>Bacteria</taxon>
        <taxon>Pseudomonadati</taxon>
        <taxon>Pseudomonadota</taxon>
        <taxon>Gammaproteobacteria</taxon>
        <taxon>Lysobacterales</taxon>
        <taxon>Rhodanobacteraceae</taxon>
        <taxon>Dyella</taxon>
    </lineage>
</organism>